<protein>
    <submittedName>
        <fullName evidence="2">GNAT family N-acetyltransferase</fullName>
    </submittedName>
</protein>
<dbReference type="Gene3D" id="3.40.630.30">
    <property type="match status" value="1"/>
</dbReference>
<dbReference type="AlphaFoldDB" id="A0A558F9P9"/>
<evidence type="ECO:0000313" key="2">
    <source>
        <dbReference type="EMBL" id="TVT81833.1"/>
    </source>
</evidence>
<dbReference type="SUPFAM" id="SSF55729">
    <property type="entry name" value="Acyl-CoA N-acyltransferases (Nat)"/>
    <property type="match status" value="1"/>
</dbReference>
<gene>
    <name evidence="2" type="ORF">FPV60_09675</name>
</gene>
<reference evidence="2 3" key="1">
    <citation type="submission" date="2019-07" db="EMBL/GenBank/DDBJ databases">
        <title>Draft Genome Sequence of the first blaOXA-58-Harboring Acinetobacter colistiniresistens clinical isolate from Brazil.</title>
        <authorList>
            <person name="Favaro L.S."/>
            <person name="Paula-Petroli S.B."/>
            <person name="Moura C.F."/>
            <person name="Tognim M.C.B."/>
            <person name="Venancio E.J."/>
            <person name="Yamada-Ogatta S.F."/>
            <person name="Carrara-Marroni F.E."/>
        </authorList>
    </citation>
    <scope>NUCLEOTIDE SEQUENCE [LARGE SCALE GENOMIC DNA]</scope>
    <source>
        <strain evidence="2 3">DL</strain>
    </source>
</reference>
<keyword evidence="2" id="KW-0808">Transferase</keyword>
<proteinExistence type="predicted"/>
<accession>A0A558F9P9</accession>
<name>A0A558F9P9_9GAMM</name>
<dbReference type="PROSITE" id="PS51186">
    <property type="entry name" value="GNAT"/>
    <property type="match status" value="1"/>
</dbReference>
<dbReference type="Proteomes" id="UP000316981">
    <property type="component" value="Unassembled WGS sequence"/>
</dbReference>
<dbReference type="GO" id="GO:0016747">
    <property type="term" value="F:acyltransferase activity, transferring groups other than amino-acyl groups"/>
    <property type="evidence" value="ECO:0007669"/>
    <property type="project" value="InterPro"/>
</dbReference>
<feature type="domain" description="N-acetyltransferase" evidence="1">
    <location>
        <begin position="1"/>
        <end position="139"/>
    </location>
</feature>
<organism evidence="2 3">
    <name type="scientific">Acinetobacter colistiniresistens</name>
    <dbReference type="NCBI Taxonomy" id="280145"/>
    <lineage>
        <taxon>Bacteria</taxon>
        <taxon>Pseudomonadati</taxon>
        <taxon>Pseudomonadota</taxon>
        <taxon>Gammaproteobacteria</taxon>
        <taxon>Moraxellales</taxon>
        <taxon>Moraxellaceae</taxon>
        <taxon>Acinetobacter</taxon>
    </lineage>
</organism>
<evidence type="ECO:0000313" key="3">
    <source>
        <dbReference type="Proteomes" id="UP000316981"/>
    </source>
</evidence>
<dbReference type="EMBL" id="VMTP01000056">
    <property type="protein sequence ID" value="TVT81833.1"/>
    <property type="molecule type" value="Genomic_DNA"/>
</dbReference>
<dbReference type="Pfam" id="PF13420">
    <property type="entry name" value="Acetyltransf_4"/>
    <property type="match status" value="1"/>
</dbReference>
<evidence type="ECO:0000259" key="1">
    <source>
        <dbReference type="PROSITE" id="PS51186"/>
    </source>
</evidence>
<comment type="caution">
    <text evidence="2">The sequence shown here is derived from an EMBL/GenBank/DDBJ whole genome shotgun (WGS) entry which is preliminary data.</text>
</comment>
<dbReference type="InterPro" id="IPR000182">
    <property type="entry name" value="GNAT_dom"/>
</dbReference>
<sequence length="158" mass="18514">MHMEEYLELTLMTLKNLSEHAGKPIDHASYLASLISASNQGYVFEYRKNQQLLGYFTVEHMEQQRWFIPILVVHPKHRTRKVFASLLSQFIQFIEAKQATTIISHAFKSNTLSIKFHKQLGFKVIRENQIAFEFQLDINEAIKKTWSCFYLQGIHSHG</sequence>
<dbReference type="InterPro" id="IPR016181">
    <property type="entry name" value="Acyl_CoA_acyltransferase"/>
</dbReference>